<dbReference type="Pfam" id="PF13098">
    <property type="entry name" value="Thioredoxin_2"/>
    <property type="match status" value="1"/>
</dbReference>
<keyword evidence="4" id="KW-1185">Reference proteome</keyword>
<dbReference type="RefSeq" id="WP_141421965.1">
    <property type="nucleotide sequence ID" value="NZ_VIAR01000008.1"/>
</dbReference>
<protein>
    <submittedName>
        <fullName evidence="3">DUF255 domain-containing protein</fullName>
    </submittedName>
</protein>
<comment type="caution">
    <text evidence="3">The sequence shown here is derived from an EMBL/GenBank/DDBJ whole genome shotgun (WGS) entry which is preliminary data.</text>
</comment>
<accession>A0A507ZS46</accession>
<keyword evidence="1" id="KW-0676">Redox-active center</keyword>
<evidence type="ECO:0000259" key="2">
    <source>
        <dbReference type="Pfam" id="PF13098"/>
    </source>
</evidence>
<dbReference type="PROSITE" id="PS00194">
    <property type="entry name" value="THIOREDOXIN_1"/>
    <property type="match status" value="1"/>
</dbReference>
<organism evidence="3 4">
    <name type="scientific">Haloflavibacter putidus</name>
    <dbReference type="NCBI Taxonomy" id="2576776"/>
    <lineage>
        <taxon>Bacteria</taxon>
        <taxon>Pseudomonadati</taxon>
        <taxon>Bacteroidota</taxon>
        <taxon>Flavobacteriia</taxon>
        <taxon>Flavobacteriales</taxon>
        <taxon>Flavobacteriaceae</taxon>
        <taxon>Haloflavibacter</taxon>
    </lineage>
</organism>
<gene>
    <name evidence="3" type="ORF">FKR84_08955</name>
</gene>
<name>A0A507ZS46_9FLAO</name>
<sequence length="181" mass="21275">MRWIYTLVIFLSVFGLSAQEINWMTMNEALEAQEEKPKKIFMDVYTDWCGPCKLLDKRTFKNKDVVNYVNKHFYPVKFNAEGTEKIDYQDFTYTNPNYKASRKGRNSQHLFAHALKITAYPSMVFFDENSDIISPVTGYKTAEELEVFLKMIASNDYKEVTTGEAWKDYQKNFKGTFKNKN</sequence>
<dbReference type="SUPFAM" id="SSF52833">
    <property type="entry name" value="Thioredoxin-like"/>
    <property type="match status" value="1"/>
</dbReference>
<dbReference type="OrthoDB" id="9811036at2"/>
<dbReference type="InterPro" id="IPR017937">
    <property type="entry name" value="Thioredoxin_CS"/>
</dbReference>
<evidence type="ECO:0000313" key="4">
    <source>
        <dbReference type="Proteomes" id="UP000317169"/>
    </source>
</evidence>
<dbReference type="AlphaFoldDB" id="A0A507ZS46"/>
<dbReference type="InterPro" id="IPR012336">
    <property type="entry name" value="Thioredoxin-like_fold"/>
</dbReference>
<feature type="domain" description="Thioredoxin-like fold" evidence="2">
    <location>
        <begin position="35"/>
        <end position="146"/>
    </location>
</feature>
<evidence type="ECO:0000256" key="1">
    <source>
        <dbReference type="ARBA" id="ARBA00023284"/>
    </source>
</evidence>
<dbReference type="EMBL" id="VIAR01000008">
    <property type="protein sequence ID" value="TQD38538.1"/>
    <property type="molecule type" value="Genomic_DNA"/>
</dbReference>
<proteinExistence type="predicted"/>
<dbReference type="Gene3D" id="3.40.30.10">
    <property type="entry name" value="Glutaredoxin"/>
    <property type="match status" value="1"/>
</dbReference>
<evidence type="ECO:0000313" key="3">
    <source>
        <dbReference type="EMBL" id="TQD38538.1"/>
    </source>
</evidence>
<reference evidence="3 4" key="1">
    <citation type="submission" date="2019-06" db="EMBL/GenBank/DDBJ databases">
        <title>Flavibacter putida gen. nov., sp. nov., a novel marine bacterium of the family Flavobacteriaceae isolated from coastal seawater.</title>
        <authorList>
            <person name="Feng X."/>
        </authorList>
    </citation>
    <scope>NUCLEOTIDE SEQUENCE [LARGE SCALE GENOMIC DNA]</scope>
    <source>
        <strain evidence="3 4">PLHSN227</strain>
    </source>
</reference>
<dbReference type="InterPro" id="IPR036249">
    <property type="entry name" value="Thioredoxin-like_sf"/>
</dbReference>
<dbReference type="Proteomes" id="UP000317169">
    <property type="component" value="Unassembled WGS sequence"/>
</dbReference>